<dbReference type="GO" id="GO:0000978">
    <property type="term" value="F:RNA polymerase II cis-regulatory region sequence-specific DNA binding"/>
    <property type="evidence" value="ECO:0007669"/>
    <property type="project" value="TreeGrafter"/>
</dbReference>
<evidence type="ECO:0000256" key="3">
    <source>
        <dbReference type="ARBA" id="ARBA00023163"/>
    </source>
</evidence>
<gene>
    <name evidence="7" type="ORF">H4219_005658</name>
</gene>
<feature type="domain" description="Myb-like" evidence="5">
    <location>
        <begin position="199"/>
        <end position="271"/>
    </location>
</feature>
<dbReference type="PANTHER" id="PTHR46621:SF1">
    <property type="entry name" value="SNRNA-ACTIVATING PROTEIN COMPLEX SUBUNIT 4"/>
    <property type="match status" value="1"/>
</dbReference>
<accession>A0A9W7ZWQ6</accession>
<keyword evidence="3" id="KW-0804">Transcription</keyword>
<evidence type="ECO:0000313" key="8">
    <source>
        <dbReference type="Proteomes" id="UP001150538"/>
    </source>
</evidence>
<name>A0A9W7ZWQ6_9FUNG</name>
<dbReference type="Gene3D" id="1.10.10.60">
    <property type="entry name" value="Homeodomain-like"/>
    <property type="match status" value="4"/>
</dbReference>
<sequence>RHYTLPTSLDNTNKSIIPEVVVEPCKEIETISTNQETKSESDQSILQTIDEEAISDTSIGYFGVHKEPKYQPWTEKDRQRLREAVDMYEGNWAKVANYVSNGRTSNSCFIMWNFVLNHKYRGRWTKHEDQKLEKEVKKLAGNRANEVQRGKPITFADRGFWIKVCKVFNGQRSFIQCYSRWMYSVRCSTAGEEIKGSQMDGIKIGAWGDDELKRLEKGIRKYLPHLLPENNNGPEMSMAPKVKVRSVWKAVAEVVKTRNEVQCRLKWTRGLGSNKKANRGRPIFDYANTKKLFEYVEVYGRKWNKISQLHFPEYPPAVLGNRYKTVKVYLDKGYTWTQLFEKEKNNKRIRTFKQWSPEEKVKLVDLVAKHGDDWYLISQILGNSRTIRSCKVVYKKVLRGSPILARALKEKYTQ</sequence>
<evidence type="ECO:0000259" key="5">
    <source>
        <dbReference type="PROSITE" id="PS50090"/>
    </source>
</evidence>
<dbReference type="AlphaFoldDB" id="A0A9W7ZWQ6"/>
<evidence type="ECO:0000256" key="4">
    <source>
        <dbReference type="ARBA" id="ARBA00023242"/>
    </source>
</evidence>
<dbReference type="PROSITE" id="PS50090">
    <property type="entry name" value="MYB_LIKE"/>
    <property type="match status" value="4"/>
</dbReference>
<dbReference type="GO" id="GO:0019185">
    <property type="term" value="C:snRNA-activating protein complex"/>
    <property type="evidence" value="ECO:0007669"/>
    <property type="project" value="TreeGrafter"/>
</dbReference>
<evidence type="ECO:0008006" key="9">
    <source>
        <dbReference type="Google" id="ProtNLM"/>
    </source>
</evidence>
<keyword evidence="1" id="KW-0805">Transcription regulation</keyword>
<dbReference type="InterPro" id="IPR051575">
    <property type="entry name" value="Myb-like_DNA-bd"/>
</dbReference>
<dbReference type="PANTHER" id="PTHR46621">
    <property type="entry name" value="SNRNA-ACTIVATING PROTEIN COMPLEX SUBUNIT 4"/>
    <property type="match status" value="1"/>
</dbReference>
<dbReference type="GO" id="GO:0042796">
    <property type="term" value="P:snRNA transcription by RNA polymerase III"/>
    <property type="evidence" value="ECO:0007669"/>
    <property type="project" value="TreeGrafter"/>
</dbReference>
<protein>
    <recommendedName>
        <fullName evidence="9">Myb-like domain-containing protein</fullName>
    </recommendedName>
</protein>
<keyword evidence="4" id="KW-0539">Nucleus</keyword>
<reference evidence="7" key="1">
    <citation type="submission" date="2022-07" db="EMBL/GenBank/DDBJ databases">
        <title>Phylogenomic reconstructions and comparative analyses of Kickxellomycotina fungi.</title>
        <authorList>
            <person name="Reynolds N.K."/>
            <person name="Stajich J.E."/>
            <person name="Barry K."/>
            <person name="Grigoriev I.V."/>
            <person name="Crous P."/>
            <person name="Smith M.E."/>
        </authorList>
    </citation>
    <scope>NUCLEOTIDE SEQUENCE</scope>
    <source>
        <strain evidence="7">NBRC 100468</strain>
    </source>
</reference>
<comment type="caution">
    <text evidence="7">The sequence shown here is derived from an EMBL/GenBank/DDBJ whole genome shotgun (WGS) entry which is preliminary data.</text>
</comment>
<dbReference type="GO" id="GO:0042795">
    <property type="term" value="P:snRNA transcription by RNA polymerase II"/>
    <property type="evidence" value="ECO:0007669"/>
    <property type="project" value="TreeGrafter"/>
</dbReference>
<dbReference type="Proteomes" id="UP001150538">
    <property type="component" value="Unassembled WGS sequence"/>
</dbReference>
<feature type="domain" description="Myb-like" evidence="5">
    <location>
        <begin position="355"/>
        <end position="398"/>
    </location>
</feature>
<evidence type="ECO:0000256" key="1">
    <source>
        <dbReference type="ARBA" id="ARBA00023015"/>
    </source>
</evidence>
<dbReference type="SMART" id="SM00717">
    <property type="entry name" value="SANT"/>
    <property type="match status" value="4"/>
</dbReference>
<evidence type="ECO:0000256" key="2">
    <source>
        <dbReference type="ARBA" id="ARBA00023125"/>
    </source>
</evidence>
<evidence type="ECO:0000259" key="6">
    <source>
        <dbReference type="PROSITE" id="PS51294"/>
    </source>
</evidence>
<feature type="non-terminal residue" evidence="7">
    <location>
        <position position="1"/>
    </location>
</feature>
<keyword evidence="2" id="KW-0238">DNA-binding</keyword>
<feature type="domain" description="Myb-like" evidence="5">
    <location>
        <begin position="121"/>
        <end position="185"/>
    </location>
</feature>
<keyword evidence="8" id="KW-1185">Reference proteome</keyword>
<dbReference type="InterPro" id="IPR009057">
    <property type="entry name" value="Homeodomain-like_sf"/>
</dbReference>
<dbReference type="GO" id="GO:0001006">
    <property type="term" value="F:RNA polymerase III type 3 promoter sequence-specific DNA binding"/>
    <property type="evidence" value="ECO:0007669"/>
    <property type="project" value="TreeGrafter"/>
</dbReference>
<dbReference type="CDD" id="cd00167">
    <property type="entry name" value="SANT"/>
    <property type="match status" value="3"/>
</dbReference>
<organism evidence="7 8">
    <name type="scientific">Mycoemilia scoparia</name>
    <dbReference type="NCBI Taxonomy" id="417184"/>
    <lineage>
        <taxon>Eukaryota</taxon>
        <taxon>Fungi</taxon>
        <taxon>Fungi incertae sedis</taxon>
        <taxon>Zoopagomycota</taxon>
        <taxon>Kickxellomycotina</taxon>
        <taxon>Kickxellomycetes</taxon>
        <taxon>Kickxellales</taxon>
        <taxon>Kickxellaceae</taxon>
        <taxon>Mycoemilia</taxon>
    </lineage>
</organism>
<feature type="domain" description="Myb-like" evidence="5">
    <location>
        <begin position="65"/>
        <end position="116"/>
    </location>
</feature>
<dbReference type="Pfam" id="PF00249">
    <property type="entry name" value="Myb_DNA-binding"/>
    <property type="match status" value="1"/>
</dbReference>
<dbReference type="PROSITE" id="PS51294">
    <property type="entry name" value="HTH_MYB"/>
    <property type="match status" value="2"/>
</dbReference>
<dbReference type="InterPro" id="IPR017930">
    <property type="entry name" value="Myb_dom"/>
</dbReference>
<dbReference type="OrthoDB" id="2143914at2759"/>
<proteinExistence type="predicted"/>
<feature type="domain" description="HTH myb-type" evidence="6">
    <location>
        <begin position="355"/>
        <end position="402"/>
    </location>
</feature>
<dbReference type="InterPro" id="IPR001005">
    <property type="entry name" value="SANT/Myb"/>
</dbReference>
<feature type="domain" description="HTH myb-type" evidence="6">
    <location>
        <begin position="65"/>
        <end position="120"/>
    </location>
</feature>
<dbReference type="Pfam" id="PF13921">
    <property type="entry name" value="Myb_DNA-bind_6"/>
    <property type="match status" value="1"/>
</dbReference>
<dbReference type="SUPFAM" id="SSF46689">
    <property type="entry name" value="Homeodomain-like"/>
    <property type="match status" value="4"/>
</dbReference>
<evidence type="ECO:0000313" key="7">
    <source>
        <dbReference type="EMBL" id="KAJ1912312.1"/>
    </source>
</evidence>
<dbReference type="EMBL" id="JANBPU010000357">
    <property type="protein sequence ID" value="KAJ1912312.1"/>
    <property type="molecule type" value="Genomic_DNA"/>
</dbReference>